<protein>
    <submittedName>
        <fullName evidence="2">VOC family protein</fullName>
    </submittedName>
</protein>
<keyword evidence="3" id="KW-1185">Reference proteome</keyword>
<accession>A0ABU2JDV2</accession>
<dbReference type="RefSeq" id="WP_311424297.1">
    <property type="nucleotide sequence ID" value="NZ_JAVREH010000029.1"/>
</dbReference>
<name>A0ABU2JDV2_9ACTN</name>
<proteinExistence type="predicted"/>
<dbReference type="PROSITE" id="PS51819">
    <property type="entry name" value="VOC"/>
    <property type="match status" value="1"/>
</dbReference>
<dbReference type="InterPro" id="IPR004360">
    <property type="entry name" value="Glyas_Fos-R_dOase_dom"/>
</dbReference>
<dbReference type="Pfam" id="PF00903">
    <property type="entry name" value="Glyoxalase"/>
    <property type="match status" value="1"/>
</dbReference>
<feature type="domain" description="VOC" evidence="1">
    <location>
        <begin position="3"/>
        <end position="122"/>
    </location>
</feature>
<comment type="caution">
    <text evidence="2">The sequence shown here is derived from an EMBL/GenBank/DDBJ whole genome shotgun (WGS) entry which is preliminary data.</text>
</comment>
<evidence type="ECO:0000259" key="1">
    <source>
        <dbReference type="PROSITE" id="PS51819"/>
    </source>
</evidence>
<dbReference type="InterPro" id="IPR037523">
    <property type="entry name" value="VOC_core"/>
</dbReference>
<gene>
    <name evidence="2" type="ORF">RM423_17320</name>
</gene>
<dbReference type="SUPFAM" id="SSF54593">
    <property type="entry name" value="Glyoxalase/Bleomycin resistance protein/Dihydroxybiphenyl dioxygenase"/>
    <property type="match status" value="1"/>
</dbReference>
<evidence type="ECO:0000313" key="3">
    <source>
        <dbReference type="Proteomes" id="UP001183176"/>
    </source>
</evidence>
<sequence>MPMTVRFEIFPSDLDATTDFYTRVLGFSLAADQRDDPQPYLAVQRDGVRIGAAGRQDQGHRGSRRPPTGVELVFEVDDLVDELDRVQRAGWPLVEDLQARPWGLRDFRLLDPSGYYLRITERRAATPGGHPPPSQ</sequence>
<dbReference type="EMBL" id="JAVREH010000029">
    <property type="protein sequence ID" value="MDT0263150.1"/>
    <property type="molecule type" value="Genomic_DNA"/>
</dbReference>
<dbReference type="Gene3D" id="3.10.180.10">
    <property type="entry name" value="2,3-Dihydroxybiphenyl 1,2-Dioxygenase, domain 1"/>
    <property type="match status" value="1"/>
</dbReference>
<dbReference type="Proteomes" id="UP001183176">
    <property type="component" value="Unassembled WGS sequence"/>
</dbReference>
<evidence type="ECO:0000313" key="2">
    <source>
        <dbReference type="EMBL" id="MDT0263150.1"/>
    </source>
</evidence>
<dbReference type="InterPro" id="IPR029068">
    <property type="entry name" value="Glyas_Bleomycin-R_OHBP_Dase"/>
</dbReference>
<organism evidence="2 3">
    <name type="scientific">Jatrophihabitans lederbergiae</name>
    <dbReference type="NCBI Taxonomy" id="3075547"/>
    <lineage>
        <taxon>Bacteria</taxon>
        <taxon>Bacillati</taxon>
        <taxon>Actinomycetota</taxon>
        <taxon>Actinomycetes</taxon>
        <taxon>Jatrophihabitantales</taxon>
        <taxon>Jatrophihabitantaceae</taxon>
        <taxon>Jatrophihabitans</taxon>
    </lineage>
</organism>
<reference evidence="3" key="1">
    <citation type="submission" date="2023-07" db="EMBL/GenBank/DDBJ databases">
        <title>30 novel species of actinomycetes from the DSMZ collection.</title>
        <authorList>
            <person name="Nouioui I."/>
        </authorList>
    </citation>
    <scope>NUCLEOTIDE SEQUENCE [LARGE SCALE GENOMIC DNA]</scope>
    <source>
        <strain evidence="3">DSM 44399</strain>
    </source>
</reference>